<dbReference type="Proteomes" id="UP000831562">
    <property type="component" value="Chromosome"/>
</dbReference>
<keyword evidence="6" id="KW-0378">Hydrolase</keyword>
<keyword evidence="7" id="KW-0862">Zinc</keyword>
<organism evidence="13 14">
    <name type="scientific">Lancefieldella parvula</name>
    <dbReference type="NCBI Taxonomy" id="1382"/>
    <lineage>
        <taxon>Bacteria</taxon>
        <taxon>Bacillati</taxon>
        <taxon>Actinomycetota</taxon>
        <taxon>Coriobacteriia</taxon>
        <taxon>Coriobacteriales</taxon>
        <taxon>Atopobiaceae</taxon>
        <taxon>Lancefieldella</taxon>
    </lineage>
</organism>
<dbReference type="CDD" id="cd05709">
    <property type="entry name" value="S2P-M50"/>
    <property type="match status" value="1"/>
</dbReference>
<evidence type="ECO:0000256" key="7">
    <source>
        <dbReference type="ARBA" id="ARBA00022833"/>
    </source>
</evidence>
<feature type="transmembrane region" description="Helical" evidence="11">
    <location>
        <begin position="379"/>
        <end position="399"/>
    </location>
</feature>
<feature type="transmembrane region" description="Helical" evidence="11">
    <location>
        <begin position="429"/>
        <end position="446"/>
    </location>
</feature>
<comment type="cofactor">
    <cofactor evidence="1">
        <name>Zn(2+)</name>
        <dbReference type="ChEBI" id="CHEBI:29105"/>
    </cofactor>
</comment>
<evidence type="ECO:0000256" key="10">
    <source>
        <dbReference type="ARBA" id="ARBA00023136"/>
    </source>
</evidence>
<accession>A0A9E7DAW9</accession>
<evidence type="ECO:0000256" key="9">
    <source>
        <dbReference type="ARBA" id="ARBA00023049"/>
    </source>
</evidence>
<dbReference type="InterPro" id="IPR004387">
    <property type="entry name" value="Pept_M50_Zn"/>
</dbReference>
<keyword evidence="10 11" id="KW-0472">Membrane</keyword>
<evidence type="ECO:0000256" key="3">
    <source>
        <dbReference type="ARBA" id="ARBA00007931"/>
    </source>
</evidence>
<proteinExistence type="inferred from homology"/>
<evidence type="ECO:0000259" key="12">
    <source>
        <dbReference type="SMART" id="SM00228"/>
    </source>
</evidence>
<feature type="domain" description="PDZ" evidence="12">
    <location>
        <begin position="223"/>
        <end position="296"/>
    </location>
</feature>
<keyword evidence="4 13" id="KW-0645">Protease</keyword>
<evidence type="ECO:0000256" key="4">
    <source>
        <dbReference type="ARBA" id="ARBA00022670"/>
    </source>
</evidence>
<keyword evidence="9" id="KW-0482">Metalloprotease</keyword>
<dbReference type="SMART" id="SM00228">
    <property type="entry name" value="PDZ"/>
    <property type="match status" value="1"/>
</dbReference>
<dbReference type="InterPro" id="IPR001478">
    <property type="entry name" value="PDZ"/>
</dbReference>
<reference evidence="13" key="1">
    <citation type="submission" date="2022-05" db="EMBL/GenBank/DDBJ databases">
        <title>Using nanopore sequencing to obtain complete genomes from saliva samples.</title>
        <authorList>
            <person name="Baker J.L."/>
        </authorList>
    </citation>
    <scope>NUCLEOTIDE SEQUENCE</scope>
    <source>
        <strain evidence="13">JCVI-JB-Lp32</strain>
    </source>
</reference>
<name>A0A9E7DAW9_9ACTN</name>
<evidence type="ECO:0000256" key="1">
    <source>
        <dbReference type="ARBA" id="ARBA00001947"/>
    </source>
</evidence>
<evidence type="ECO:0000313" key="13">
    <source>
        <dbReference type="EMBL" id="UQF77471.1"/>
    </source>
</evidence>
<dbReference type="GO" id="GO:0004222">
    <property type="term" value="F:metalloendopeptidase activity"/>
    <property type="evidence" value="ECO:0007669"/>
    <property type="project" value="InterPro"/>
</dbReference>
<dbReference type="GO" id="GO:0016020">
    <property type="term" value="C:membrane"/>
    <property type="evidence" value="ECO:0007669"/>
    <property type="project" value="UniProtKB-SubCell"/>
</dbReference>
<dbReference type="Gene3D" id="2.30.42.10">
    <property type="match status" value="1"/>
</dbReference>
<feature type="transmembrane region" description="Helical" evidence="11">
    <location>
        <begin position="203"/>
        <end position="228"/>
    </location>
</feature>
<comment type="similarity">
    <text evidence="3">Belongs to the peptidase M50B family.</text>
</comment>
<evidence type="ECO:0000256" key="6">
    <source>
        <dbReference type="ARBA" id="ARBA00022801"/>
    </source>
</evidence>
<dbReference type="InterPro" id="IPR008915">
    <property type="entry name" value="Peptidase_M50"/>
</dbReference>
<protein>
    <submittedName>
        <fullName evidence="13">Site-2 protease family protein</fullName>
    </submittedName>
</protein>
<dbReference type="PANTHER" id="PTHR42837">
    <property type="entry name" value="REGULATOR OF SIGMA-E PROTEASE RSEP"/>
    <property type="match status" value="1"/>
</dbReference>
<evidence type="ECO:0000313" key="14">
    <source>
        <dbReference type="Proteomes" id="UP000831562"/>
    </source>
</evidence>
<dbReference type="EMBL" id="CP097092">
    <property type="protein sequence ID" value="UQF77471.1"/>
    <property type="molecule type" value="Genomic_DNA"/>
</dbReference>
<gene>
    <name evidence="13" type="ORF">M3I19_03915</name>
</gene>
<dbReference type="PANTHER" id="PTHR42837:SF2">
    <property type="entry name" value="MEMBRANE METALLOPROTEASE ARASP2, CHLOROPLASTIC-RELATED"/>
    <property type="match status" value="1"/>
</dbReference>
<sequence length="456" mass="49435">MNLLAILSPIFWGLLVLSLLVFVHEAGHYGMARLCGVRVTEFFLGMPFKYKLSHKSKKYGTEVGVTPLLFGGYTRICGMEGELDELLPQALMSVQEAGSLEVGALAAKLNCEDERAYNLLYTLADWGSIELVKESESNELAHTTFQTLARDAELRCEYDRGHNFELEGSTVAGEPRVPQMSADDFFAQEKAHTYVGVIVPKRLLMILGGPLVNIALAFVLVVGSLMFVGVPAAQNKAQLGSVESGSLAAISGLTAGDTILTFNKVEVHTWEDLTAAIKDAMSAGGKDIPVTYERNGIQLETTIKPVLRPDDKIIGVTPVMTTYHFSFIDASAAAVSYAAQVGQFALRLLIPTQTMEVLNQSSSVVGISVMASEAAAEGFSTLIMLVAAISMSLGFMNLLPIPPLDGGKILIEVIQVIIRKPLSIKVQNILSYIGLAFFLFVFVVALRNDILHLLFR</sequence>
<keyword evidence="8 11" id="KW-1133">Transmembrane helix</keyword>
<dbReference type="GO" id="GO:0006508">
    <property type="term" value="P:proteolysis"/>
    <property type="evidence" value="ECO:0007669"/>
    <property type="project" value="UniProtKB-KW"/>
</dbReference>
<dbReference type="SUPFAM" id="SSF50156">
    <property type="entry name" value="PDZ domain-like"/>
    <property type="match status" value="1"/>
</dbReference>
<comment type="subcellular location">
    <subcellularLocation>
        <location evidence="2">Membrane</location>
        <topology evidence="2">Multi-pass membrane protein</topology>
    </subcellularLocation>
</comment>
<evidence type="ECO:0000256" key="8">
    <source>
        <dbReference type="ARBA" id="ARBA00022989"/>
    </source>
</evidence>
<evidence type="ECO:0000256" key="2">
    <source>
        <dbReference type="ARBA" id="ARBA00004141"/>
    </source>
</evidence>
<evidence type="ECO:0000256" key="11">
    <source>
        <dbReference type="SAM" id="Phobius"/>
    </source>
</evidence>
<dbReference type="AlphaFoldDB" id="A0A9E7DAW9"/>
<dbReference type="InterPro" id="IPR036034">
    <property type="entry name" value="PDZ_sf"/>
</dbReference>
<evidence type="ECO:0000256" key="5">
    <source>
        <dbReference type="ARBA" id="ARBA00022692"/>
    </source>
</evidence>
<dbReference type="Pfam" id="PF02163">
    <property type="entry name" value="Peptidase_M50"/>
    <property type="match status" value="1"/>
</dbReference>
<keyword evidence="5 11" id="KW-0812">Transmembrane</keyword>